<dbReference type="Proteomes" id="UP000694425">
    <property type="component" value="Unplaced"/>
</dbReference>
<protein>
    <submittedName>
        <fullName evidence="2">V-set domain containing T cell activation inhibitor 1</fullName>
    </submittedName>
</protein>
<dbReference type="AlphaFoldDB" id="A0A8C7A1A7"/>
<keyword evidence="3" id="KW-1185">Reference proteome</keyword>
<keyword evidence="1" id="KW-0812">Transmembrane</keyword>
<feature type="transmembrane region" description="Helical" evidence="1">
    <location>
        <begin position="7"/>
        <end position="31"/>
    </location>
</feature>
<evidence type="ECO:0000313" key="2">
    <source>
        <dbReference type="Ensembl" id="ENSNVIP00000000387.1"/>
    </source>
</evidence>
<keyword evidence="1" id="KW-1133">Transmembrane helix</keyword>
<organism evidence="2 3">
    <name type="scientific">Neovison vison</name>
    <name type="common">American mink</name>
    <name type="synonym">Mustela vison</name>
    <dbReference type="NCBI Taxonomy" id="452646"/>
    <lineage>
        <taxon>Eukaryota</taxon>
        <taxon>Metazoa</taxon>
        <taxon>Chordata</taxon>
        <taxon>Craniata</taxon>
        <taxon>Vertebrata</taxon>
        <taxon>Euteleostomi</taxon>
        <taxon>Mammalia</taxon>
        <taxon>Eutheria</taxon>
        <taxon>Laurasiatheria</taxon>
        <taxon>Carnivora</taxon>
        <taxon>Caniformia</taxon>
        <taxon>Musteloidea</taxon>
        <taxon>Mustelidae</taxon>
        <taxon>Mustelinae</taxon>
        <taxon>Neogale</taxon>
    </lineage>
</organism>
<accession>A0A8C7A1A7</accession>
<proteinExistence type="predicted"/>
<reference evidence="2" key="1">
    <citation type="submission" date="2025-08" db="UniProtKB">
        <authorList>
            <consortium name="Ensembl"/>
        </authorList>
    </citation>
    <scope>IDENTIFICATION</scope>
</reference>
<keyword evidence="1" id="KW-0472">Membrane</keyword>
<sequence>MASLGQIIFWSVISIIIILAGAIALIIGFGISEVSLWPLVMKGLCRHSKTSLGIDSCFLNCRETLHYSHYSDLSRKHRGGWNPELHF</sequence>
<evidence type="ECO:0000256" key="1">
    <source>
        <dbReference type="SAM" id="Phobius"/>
    </source>
</evidence>
<dbReference type="GeneTree" id="ENSGT00940000157300"/>
<reference evidence="2" key="2">
    <citation type="submission" date="2025-09" db="UniProtKB">
        <authorList>
            <consortium name="Ensembl"/>
        </authorList>
    </citation>
    <scope>IDENTIFICATION</scope>
</reference>
<dbReference type="Ensembl" id="ENSNVIT00000000443.1">
    <property type="protein sequence ID" value="ENSNVIP00000000387.1"/>
    <property type="gene ID" value="ENSNVIG00000000327.1"/>
</dbReference>
<name>A0A8C7A1A7_NEOVI</name>
<evidence type="ECO:0000313" key="3">
    <source>
        <dbReference type="Proteomes" id="UP000694425"/>
    </source>
</evidence>
<gene>
    <name evidence="2" type="primary">VTCN1</name>
</gene>